<gene>
    <name evidence="1" type="ORF">NPIL_186321</name>
</gene>
<evidence type="ECO:0000313" key="1">
    <source>
        <dbReference type="EMBL" id="GFS69661.1"/>
    </source>
</evidence>
<proteinExistence type="predicted"/>
<sequence length="122" mass="13969">MMGELVHKIPKYKRPPKIKDYYYFIIPTAIVRQEKADGLATKGCLVNQAPYNLVIYVILVNDQSNTYKTMLMSILEERTKEKQWRNYTLNVADCPRSIAVAAFHFTSEQDCLCCSLPISDSG</sequence>
<protein>
    <submittedName>
        <fullName evidence="1">Uncharacterized protein</fullName>
    </submittedName>
</protein>
<dbReference type="AlphaFoldDB" id="A0A8X6MNH7"/>
<dbReference type="Proteomes" id="UP000887013">
    <property type="component" value="Unassembled WGS sequence"/>
</dbReference>
<organism evidence="1 2">
    <name type="scientific">Nephila pilipes</name>
    <name type="common">Giant wood spider</name>
    <name type="synonym">Nephila maculata</name>
    <dbReference type="NCBI Taxonomy" id="299642"/>
    <lineage>
        <taxon>Eukaryota</taxon>
        <taxon>Metazoa</taxon>
        <taxon>Ecdysozoa</taxon>
        <taxon>Arthropoda</taxon>
        <taxon>Chelicerata</taxon>
        <taxon>Arachnida</taxon>
        <taxon>Araneae</taxon>
        <taxon>Araneomorphae</taxon>
        <taxon>Entelegynae</taxon>
        <taxon>Araneoidea</taxon>
        <taxon>Nephilidae</taxon>
        <taxon>Nephila</taxon>
    </lineage>
</organism>
<name>A0A8X6MNH7_NEPPI</name>
<evidence type="ECO:0000313" key="2">
    <source>
        <dbReference type="Proteomes" id="UP000887013"/>
    </source>
</evidence>
<reference evidence="1" key="1">
    <citation type="submission" date="2020-08" db="EMBL/GenBank/DDBJ databases">
        <title>Multicomponent nature underlies the extraordinary mechanical properties of spider dragline silk.</title>
        <authorList>
            <person name="Kono N."/>
            <person name="Nakamura H."/>
            <person name="Mori M."/>
            <person name="Yoshida Y."/>
            <person name="Ohtoshi R."/>
            <person name="Malay A.D."/>
            <person name="Moran D.A.P."/>
            <person name="Tomita M."/>
            <person name="Numata K."/>
            <person name="Arakawa K."/>
        </authorList>
    </citation>
    <scope>NUCLEOTIDE SEQUENCE</scope>
</reference>
<dbReference type="EMBL" id="BMAW01000572">
    <property type="protein sequence ID" value="GFS69661.1"/>
    <property type="molecule type" value="Genomic_DNA"/>
</dbReference>
<comment type="caution">
    <text evidence="1">The sequence shown here is derived from an EMBL/GenBank/DDBJ whole genome shotgun (WGS) entry which is preliminary data.</text>
</comment>
<keyword evidence="2" id="KW-1185">Reference proteome</keyword>
<accession>A0A8X6MNH7</accession>